<feature type="domain" description="AB hydrolase-1" evidence="3">
    <location>
        <begin position="45"/>
        <end position="273"/>
    </location>
</feature>
<protein>
    <submittedName>
        <fullName evidence="4">Alpha/beta hydrolase</fullName>
    </submittedName>
</protein>
<evidence type="ECO:0000259" key="3">
    <source>
        <dbReference type="Pfam" id="PF12697"/>
    </source>
</evidence>
<gene>
    <name evidence="4" type="ORF">ET445_12425</name>
</gene>
<dbReference type="PANTHER" id="PTHR43194:SF2">
    <property type="entry name" value="PEROXISOMAL MEMBRANE PROTEIN LPX1"/>
    <property type="match status" value="1"/>
</dbReference>
<dbReference type="PANTHER" id="PTHR43194">
    <property type="entry name" value="HYDROLASE ALPHA/BETA FOLD FAMILY"/>
    <property type="match status" value="1"/>
</dbReference>
<dbReference type="GO" id="GO:0004177">
    <property type="term" value="F:aminopeptidase activity"/>
    <property type="evidence" value="ECO:0007669"/>
    <property type="project" value="UniProtKB-EC"/>
</dbReference>
<dbReference type="AlphaFoldDB" id="A0A4P6FDQ6"/>
<dbReference type="InterPro" id="IPR029058">
    <property type="entry name" value="AB_hydrolase_fold"/>
</dbReference>
<dbReference type="Pfam" id="PF12697">
    <property type="entry name" value="Abhydrolase_6"/>
    <property type="match status" value="1"/>
</dbReference>
<evidence type="ECO:0000313" key="5">
    <source>
        <dbReference type="Proteomes" id="UP000291259"/>
    </source>
</evidence>
<evidence type="ECO:0000256" key="2">
    <source>
        <dbReference type="ARBA" id="ARBA00022801"/>
    </source>
</evidence>
<evidence type="ECO:0000256" key="1">
    <source>
        <dbReference type="ARBA" id="ARBA00010088"/>
    </source>
</evidence>
<dbReference type="PRINTS" id="PR00111">
    <property type="entry name" value="ABHYDROLASE"/>
</dbReference>
<dbReference type="EMBL" id="CP035491">
    <property type="protein sequence ID" value="QAY74025.1"/>
    <property type="molecule type" value="Genomic_DNA"/>
</dbReference>
<sequence length="288" mass="31404">MDADDREETQRVFLAPDGTEIAYREFLARAVVRDDDHDRAPRPPLVILHGLAGSSREFVPTARALAPHRVVLVDQRGHGRSTRVPTDVSREAFVADVIGVIEHVVGGPVVLVGQSMGGHTALLVAAARPDLVRALLLLEAGVGGDGDEGRRAELRAFFASWPVPFSDRAAATAFLGDGPLERAWVDDLEASHDGLRPRFDADVMVDVIAAVDERPRWETLPRLTMPHLLVFGERGMFEAAQQFDLLQRAPDVRSVGLLGAGHDAHLDTPDVWFDVLRGFVTSVEPQSD</sequence>
<proteinExistence type="inferred from homology"/>
<dbReference type="Gene3D" id="3.40.50.1820">
    <property type="entry name" value="alpha/beta hydrolase"/>
    <property type="match status" value="1"/>
</dbReference>
<comment type="similarity">
    <text evidence="1">Belongs to the peptidase S33 family.</text>
</comment>
<dbReference type="RefSeq" id="WP_129191573.1">
    <property type="nucleotide sequence ID" value="NZ_CP035491.1"/>
</dbReference>
<dbReference type="InterPro" id="IPR050228">
    <property type="entry name" value="Carboxylesterase_BioH"/>
</dbReference>
<reference evidence="4 5" key="1">
    <citation type="submission" date="2019-01" db="EMBL/GenBank/DDBJ databases">
        <title>Genome sequencing of strain FW100M-8.</title>
        <authorList>
            <person name="Heo J."/>
            <person name="Kim S.-J."/>
            <person name="Kim J.-S."/>
            <person name="Hong S.-B."/>
            <person name="Kwon S.-W."/>
        </authorList>
    </citation>
    <scope>NUCLEOTIDE SEQUENCE [LARGE SCALE GENOMIC DNA]</scope>
    <source>
        <strain evidence="4 5">FW100M-8</strain>
    </source>
</reference>
<dbReference type="SUPFAM" id="SSF53474">
    <property type="entry name" value="alpha/beta-Hydrolases"/>
    <property type="match status" value="1"/>
</dbReference>
<name>A0A4P6FDQ6_9MICO</name>
<dbReference type="GO" id="GO:0006508">
    <property type="term" value="P:proteolysis"/>
    <property type="evidence" value="ECO:0007669"/>
    <property type="project" value="InterPro"/>
</dbReference>
<dbReference type="PRINTS" id="PR00793">
    <property type="entry name" value="PROAMNOPTASE"/>
</dbReference>
<dbReference type="OrthoDB" id="9796770at2"/>
<dbReference type="Proteomes" id="UP000291259">
    <property type="component" value="Chromosome"/>
</dbReference>
<dbReference type="InterPro" id="IPR000073">
    <property type="entry name" value="AB_hydrolase_1"/>
</dbReference>
<dbReference type="KEGG" id="agf:ET445_12425"/>
<organism evidence="4 5">
    <name type="scientific">Agromyces protaetiae</name>
    <dbReference type="NCBI Taxonomy" id="2509455"/>
    <lineage>
        <taxon>Bacteria</taxon>
        <taxon>Bacillati</taxon>
        <taxon>Actinomycetota</taxon>
        <taxon>Actinomycetes</taxon>
        <taxon>Micrococcales</taxon>
        <taxon>Microbacteriaceae</taxon>
        <taxon>Agromyces</taxon>
    </lineage>
</organism>
<dbReference type="InterPro" id="IPR002410">
    <property type="entry name" value="Peptidase_S33"/>
</dbReference>
<keyword evidence="5" id="KW-1185">Reference proteome</keyword>
<evidence type="ECO:0000313" key="4">
    <source>
        <dbReference type="EMBL" id="QAY74025.1"/>
    </source>
</evidence>
<accession>A0A4P6FDQ6</accession>
<keyword evidence="2 4" id="KW-0378">Hydrolase</keyword>